<sequence>MENEEALPSSMQSLVNYTAQDAVDAKPSPKKPEVCMMRDEASAEIVHEMTNDNSIHWPMNLQIKQEVNKDDECLPKGSGLDRWFESQALSEAVSSVNVDHLDPHNPSIHEILEASRLNKNKDILQLLDEIGSGLGTHHWQEAGSSEFTPQGTYNYSTVGSTDDCQHFRPFMEPSSFVMPPLPASCCNLVQPGVSTVWTGQSVVETGRGLTVECLQAGEAFSVENTSQELNDLNDEIRKQEEKKRKRRERNKQCSREFRRKQKVREQLLIRGKAEKEQMLVERHKRMEKTTKILVKIATSTGACEKGRGIINMVSGLINKENIPSTMVLKNNYCNVAHRRVCSQTKTQGF</sequence>
<reference evidence="2 3" key="1">
    <citation type="submission" date="2022-05" db="EMBL/GenBank/DDBJ databases">
        <authorList>
            <consortium name="Genoscope - CEA"/>
            <person name="William W."/>
        </authorList>
    </citation>
    <scope>NUCLEOTIDE SEQUENCE [LARGE SCALE GENOMIC DNA]</scope>
</reference>
<evidence type="ECO:0000313" key="2">
    <source>
        <dbReference type="EMBL" id="CAH3040678.1"/>
    </source>
</evidence>
<organism evidence="2 3">
    <name type="scientific">Porites lobata</name>
    <dbReference type="NCBI Taxonomy" id="104759"/>
    <lineage>
        <taxon>Eukaryota</taxon>
        <taxon>Metazoa</taxon>
        <taxon>Cnidaria</taxon>
        <taxon>Anthozoa</taxon>
        <taxon>Hexacorallia</taxon>
        <taxon>Scleractinia</taxon>
        <taxon>Fungiina</taxon>
        <taxon>Poritidae</taxon>
        <taxon>Porites</taxon>
    </lineage>
</organism>
<gene>
    <name evidence="2" type="ORF">PLOB_00045864</name>
</gene>
<name>A0ABN8N0V5_9CNID</name>
<evidence type="ECO:0000256" key="1">
    <source>
        <dbReference type="SAM" id="Coils"/>
    </source>
</evidence>
<protein>
    <recommendedName>
        <fullName evidence="4">BZIP domain-containing protein</fullName>
    </recommendedName>
</protein>
<evidence type="ECO:0000313" key="3">
    <source>
        <dbReference type="Proteomes" id="UP001159405"/>
    </source>
</evidence>
<keyword evidence="3" id="KW-1185">Reference proteome</keyword>
<keyword evidence="1" id="KW-0175">Coiled coil</keyword>
<accession>A0ABN8N0V5</accession>
<dbReference type="EMBL" id="CALNXK010000008">
    <property type="protein sequence ID" value="CAH3040678.1"/>
    <property type="molecule type" value="Genomic_DNA"/>
</dbReference>
<proteinExistence type="predicted"/>
<dbReference type="Proteomes" id="UP001159405">
    <property type="component" value="Unassembled WGS sequence"/>
</dbReference>
<evidence type="ECO:0008006" key="4">
    <source>
        <dbReference type="Google" id="ProtNLM"/>
    </source>
</evidence>
<feature type="coiled-coil region" evidence="1">
    <location>
        <begin position="222"/>
        <end position="256"/>
    </location>
</feature>
<comment type="caution">
    <text evidence="2">The sequence shown here is derived from an EMBL/GenBank/DDBJ whole genome shotgun (WGS) entry which is preliminary data.</text>
</comment>